<dbReference type="Gene3D" id="3.40.47.10">
    <property type="match status" value="1"/>
</dbReference>
<dbReference type="GO" id="GO:0044550">
    <property type="term" value="P:secondary metabolite biosynthetic process"/>
    <property type="evidence" value="ECO:0007669"/>
    <property type="project" value="TreeGrafter"/>
</dbReference>
<evidence type="ECO:0000313" key="1">
    <source>
        <dbReference type="EMBL" id="KOR45268.1"/>
    </source>
</evidence>
<dbReference type="EMBL" id="LHUJ01000164">
    <property type="protein sequence ID" value="KOR45268.1"/>
    <property type="molecule type" value="Genomic_DNA"/>
</dbReference>
<organism evidence="1 2">
    <name type="scientific">Xanthomonas oryzae</name>
    <dbReference type="NCBI Taxonomy" id="347"/>
    <lineage>
        <taxon>Bacteria</taxon>
        <taxon>Pseudomonadati</taxon>
        <taxon>Pseudomonadota</taxon>
        <taxon>Gammaproteobacteria</taxon>
        <taxon>Lysobacterales</taxon>
        <taxon>Lysobacteraceae</taxon>
        <taxon>Xanthomonas</taxon>
    </lineage>
</organism>
<dbReference type="Proteomes" id="UP000036790">
    <property type="component" value="Unassembled WGS sequence"/>
</dbReference>
<gene>
    <name evidence="1" type="ORF">ADT25_08960</name>
</gene>
<accession>A0AAP0ZLM0</accession>
<reference evidence="1 2" key="2">
    <citation type="submission" date="2015-09" db="EMBL/GenBank/DDBJ databases">
        <title>Draft genome sequence of Xanthomonas oryzae pv. USA str. X11-5A.</title>
        <authorList>
            <person name="Knight B.M."/>
            <person name="Roberts D.P."/>
            <person name="Lin D."/>
            <person name="Hari K."/>
            <person name="Fletcher J."/>
            <person name="Melcher U."/>
            <person name="Blagden T."/>
            <person name="Winegar R.A."/>
        </authorList>
    </citation>
    <scope>NUCLEOTIDE SEQUENCE [LARGE SCALE GENOMIC DNA]</scope>
    <source>
        <strain evidence="1 2">X11-5A</strain>
    </source>
</reference>
<evidence type="ECO:0008006" key="3">
    <source>
        <dbReference type="Google" id="ProtNLM"/>
    </source>
</evidence>
<proteinExistence type="predicted"/>
<protein>
    <recommendedName>
        <fullName evidence="3">Beta-ketoacyl-[acyl-carrier-protein] synthase III N-terminal domain-containing protein</fullName>
    </recommendedName>
</protein>
<dbReference type="SUPFAM" id="SSF53901">
    <property type="entry name" value="Thiolase-like"/>
    <property type="match status" value="1"/>
</dbReference>
<evidence type="ECO:0000313" key="2">
    <source>
        <dbReference type="Proteomes" id="UP000036790"/>
    </source>
</evidence>
<sequence>MVGGALAYGAGLDLPMPPRYLRAFGLGSSALNALSLRILGTGRHVPATEVTSHALDERWQLPAGTTFARLGMETRHYVGEGETASSMGAVAAQQALDSAGLDASQIDCLISACSVDTHDSLAHAALSRVVQWVLSCAVSRVRCRSPS</sequence>
<comment type="caution">
    <text evidence="1">The sequence shown here is derived from an EMBL/GenBank/DDBJ whole genome shotgun (WGS) entry which is preliminary data.</text>
</comment>
<dbReference type="PANTHER" id="PTHR34069:SF2">
    <property type="entry name" value="BETA-KETOACYL-[ACYL-CARRIER-PROTEIN] SYNTHASE III"/>
    <property type="match status" value="1"/>
</dbReference>
<dbReference type="AlphaFoldDB" id="A0AAP0ZLM0"/>
<dbReference type="PANTHER" id="PTHR34069">
    <property type="entry name" value="3-OXOACYL-[ACYL-CARRIER-PROTEIN] SYNTHASE 3"/>
    <property type="match status" value="1"/>
</dbReference>
<reference evidence="1 2" key="1">
    <citation type="submission" date="2015-07" db="EMBL/GenBank/DDBJ databases">
        <authorList>
            <consortium name="Consortium for Microbial Forensics and Genomics (microFORGE)"/>
            <person name="Knight B.M."/>
            <person name="Roberts D.P."/>
            <person name="Lin D."/>
            <person name="Hari K."/>
            <person name="Fletcher J."/>
            <person name="Melcher U."/>
            <person name="Blagden T."/>
            <person name="Winegar R.A."/>
        </authorList>
    </citation>
    <scope>NUCLEOTIDE SEQUENCE [LARGE SCALE GENOMIC DNA]</scope>
    <source>
        <strain evidence="1 2">X11-5A</strain>
    </source>
</reference>
<dbReference type="GO" id="GO:0016746">
    <property type="term" value="F:acyltransferase activity"/>
    <property type="evidence" value="ECO:0007669"/>
    <property type="project" value="UniProtKB-KW"/>
</dbReference>
<name>A0AAP0ZLM0_9XANT</name>
<dbReference type="InterPro" id="IPR016039">
    <property type="entry name" value="Thiolase-like"/>
</dbReference>